<dbReference type="EMBL" id="JBEFKJ010000012">
    <property type="protein sequence ID" value="KAL2043149.1"/>
    <property type="molecule type" value="Genomic_DNA"/>
</dbReference>
<accession>A0ABR4ACE2</accession>
<keyword evidence="3" id="KW-1185">Reference proteome</keyword>
<feature type="compositionally biased region" description="Polar residues" evidence="1">
    <location>
        <begin position="27"/>
        <end position="36"/>
    </location>
</feature>
<evidence type="ECO:0000313" key="2">
    <source>
        <dbReference type="EMBL" id="KAL2043149.1"/>
    </source>
</evidence>
<organism evidence="2 3">
    <name type="scientific">Stereocaulon virgatum</name>
    <dbReference type="NCBI Taxonomy" id="373712"/>
    <lineage>
        <taxon>Eukaryota</taxon>
        <taxon>Fungi</taxon>
        <taxon>Dikarya</taxon>
        <taxon>Ascomycota</taxon>
        <taxon>Pezizomycotina</taxon>
        <taxon>Lecanoromycetes</taxon>
        <taxon>OSLEUM clade</taxon>
        <taxon>Lecanoromycetidae</taxon>
        <taxon>Lecanorales</taxon>
        <taxon>Lecanorineae</taxon>
        <taxon>Stereocaulaceae</taxon>
        <taxon>Stereocaulon</taxon>
    </lineage>
</organism>
<reference evidence="2 3" key="1">
    <citation type="submission" date="2024-09" db="EMBL/GenBank/DDBJ databases">
        <title>Rethinking Asexuality: The Enigmatic Case of Functional Sexual Genes in Lepraria (Stereocaulaceae).</title>
        <authorList>
            <person name="Doellman M."/>
            <person name="Sun Y."/>
            <person name="Barcenas-Pena A."/>
            <person name="Lumbsch H.T."/>
            <person name="Grewe F."/>
        </authorList>
    </citation>
    <scope>NUCLEOTIDE SEQUENCE [LARGE SCALE GENOMIC DNA]</scope>
    <source>
        <strain evidence="2 3">Mercado 3170</strain>
    </source>
</reference>
<dbReference type="Proteomes" id="UP001590950">
    <property type="component" value="Unassembled WGS sequence"/>
</dbReference>
<feature type="compositionally biased region" description="Acidic residues" evidence="1">
    <location>
        <begin position="38"/>
        <end position="47"/>
    </location>
</feature>
<sequence length="87" mass="9489">MPHVFVEAFQAMLDAIRDQGSADDSRNSTGENNVSEAQQDDLDDDDAANALVNAMETNRQMLVKKTLKLHLQGIYQTTAASSNAECC</sequence>
<proteinExistence type="predicted"/>
<evidence type="ECO:0000313" key="3">
    <source>
        <dbReference type="Proteomes" id="UP001590950"/>
    </source>
</evidence>
<protein>
    <submittedName>
        <fullName evidence="2">Uncharacterized protein</fullName>
    </submittedName>
</protein>
<evidence type="ECO:0000256" key="1">
    <source>
        <dbReference type="SAM" id="MobiDB-lite"/>
    </source>
</evidence>
<comment type="caution">
    <text evidence="2">The sequence shown here is derived from an EMBL/GenBank/DDBJ whole genome shotgun (WGS) entry which is preliminary data.</text>
</comment>
<gene>
    <name evidence="2" type="ORF">N7G274_004209</name>
</gene>
<name>A0ABR4ACE2_9LECA</name>
<feature type="region of interest" description="Disordered" evidence="1">
    <location>
        <begin position="16"/>
        <end position="47"/>
    </location>
</feature>